<keyword evidence="3" id="KW-1185">Reference proteome</keyword>
<protein>
    <submittedName>
        <fullName evidence="2">Uncharacterized protein</fullName>
    </submittedName>
</protein>
<evidence type="ECO:0000313" key="3">
    <source>
        <dbReference type="Proteomes" id="UP000054558"/>
    </source>
</evidence>
<feature type="compositionally biased region" description="Polar residues" evidence="1">
    <location>
        <begin position="7"/>
        <end position="18"/>
    </location>
</feature>
<gene>
    <name evidence="2" type="ORF">KFL_005410020</name>
</gene>
<feature type="region of interest" description="Disordered" evidence="1">
    <location>
        <begin position="237"/>
        <end position="258"/>
    </location>
</feature>
<feature type="region of interest" description="Disordered" evidence="1">
    <location>
        <begin position="1"/>
        <end position="64"/>
    </location>
</feature>
<evidence type="ECO:0000313" key="2">
    <source>
        <dbReference type="EMBL" id="GAQ89602.1"/>
    </source>
</evidence>
<dbReference type="Proteomes" id="UP000054558">
    <property type="component" value="Unassembled WGS sequence"/>
</dbReference>
<feature type="compositionally biased region" description="Polar residues" evidence="1">
    <location>
        <begin position="238"/>
        <end position="247"/>
    </location>
</feature>
<reference evidence="2 3" key="1">
    <citation type="journal article" date="2014" name="Nat. Commun.">
        <title>Klebsormidium flaccidum genome reveals primary factors for plant terrestrial adaptation.</title>
        <authorList>
            <person name="Hori K."/>
            <person name="Maruyama F."/>
            <person name="Fujisawa T."/>
            <person name="Togashi T."/>
            <person name="Yamamoto N."/>
            <person name="Seo M."/>
            <person name="Sato S."/>
            <person name="Yamada T."/>
            <person name="Mori H."/>
            <person name="Tajima N."/>
            <person name="Moriyama T."/>
            <person name="Ikeuchi M."/>
            <person name="Watanabe M."/>
            <person name="Wada H."/>
            <person name="Kobayashi K."/>
            <person name="Saito M."/>
            <person name="Masuda T."/>
            <person name="Sasaki-Sekimoto Y."/>
            <person name="Mashiguchi K."/>
            <person name="Awai K."/>
            <person name="Shimojima M."/>
            <person name="Masuda S."/>
            <person name="Iwai M."/>
            <person name="Nobusawa T."/>
            <person name="Narise T."/>
            <person name="Kondo S."/>
            <person name="Saito H."/>
            <person name="Sato R."/>
            <person name="Murakawa M."/>
            <person name="Ihara Y."/>
            <person name="Oshima-Yamada Y."/>
            <person name="Ohtaka K."/>
            <person name="Satoh M."/>
            <person name="Sonobe K."/>
            <person name="Ishii M."/>
            <person name="Ohtani R."/>
            <person name="Kanamori-Sato M."/>
            <person name="Honoki R."/>
            <person name="Miyazaki D."/>
            <person name="Mochizuki H."/>
            <person name="Umetsu J."/>
            <person name="Higashi K."/>
            <person name="Shibata D."/>
            <person name="Kamiya Y."/>
            <person name="Sato N."/>
            <person name="Nakamura Y."/>
            <person name="Tabata S."/>
            <person name="Ida S."/>
            <person name="Kurokawa K."/>
            <person name="Ohta H."/>
        </authorList>
    </citation>
    <scope>NUCLEOTIDE SEQUENCE [LARGE SCALE GENOMIC DNA]</scope>
    <source>
        <strain evidence="2 3">NIES-2285</strain>
    </source>
</reference>
<sequence>MFASFVPTRQRSASSANAPGSAEHFFSKKQKLQHQEHEKGLNPTFDNGAWETLPTAQPYGPAPGNTLLADMALADEPQTGCPASGDVMPFPDNLLDIPDDLDIDRMSFCSSDTDFEDLGEDYTSNPRDEQLDIYGESASLLGMPDDKKGVDMGVLSWLEAGFPSYPNAEGFRLPAALDNTLCEYQLPASATHEAIVPGTPAATPGFTSEQFSALKKFADTTNLDVVIEPDGIKLKRSPQATPDSFLTQAPPGFGVDTGLSEREFTEGPLRMEAESAGSHVDPMIPTQLFPETSTGALDFSALPLESPPPFDCPPVADYSCDITDDELLAILFGSDREGAVEIPKAATEEVTDSEFLPICNEADSLSEDGTFQINGRPVTRMSSAEFARTRPYDLQVVSEELSKEPPHPETSLNWCFIIPNRSPKDLNKFLPEKTWTNGGKNKEKPTELNNAMTVQHIGFQAHKLPRAEVPGYLQLDATDRAMLRFSMKVYTRRGVRSCKKAYPTAYVVLTLKKPIRRLRHARRG</sequence>
<proteinExistence type="predicted"/>
<evidence type="ECO:0000256" key="1">
    <source>
        <dbReference type="SAM" id="MobiDB-lite"/>
    </source>
</evidence>
<dbReference type="AlphaFoldDB" id="A0A1Y1IHP3"/>
<organism evidence="2 3">
    <name type="scientific">Klebsormidium nitens</name>
    <name type="common">Green alga</name>
    <name type="synonym">Ulothrix nitens</name>
    <dbReference type="NCBI Taxonomy" id="105231"/>
    <lineage>
        <taxon>Eukaryota</taxon>
        <taxon>Viridiplantae</taxon>
        <taxon>Streptophyta</taxon>
        <taxon>Klebsormidiophyceae</taxon>
        <taxon>Klebsormidiales</taxon>
        <taxon>Klebsormidiaceae</taxon>
        <taxon>Klebsormidium</taxon>
    </lineage>
</organism>
<name>A0A1Y1IHP3_KLENI</name>
<accession>A0A1Y1IHP3</accession>
<dbReference type="EMBL" id="DF237490">
    <property type="protein sequence ID" value="GAQ89602.1"/>
    <property type="molecule type" value="Genomic_DNA"/>
</dbReference>